<feature type="chain" id="PRO_5010213421" evidence="1">
    <location>
        <begin position="27"/>
        <end position="117"/>
    </location>
</feature>
<keyword evidence="3" id="KW-1185">Reference proteome</keyword>
<keyword evidence="1" id="KW-0732">Signal</keyword>
<sequence length="117" mass="12196">MFRVLTILLLVFVTAPHASSMPTALAAQQTADALQMVMVHAEQTSQMANQEMPCCCCEEDGEATAAAVACIAAMVLAPDNAAPSPAYAAMSIDVPVQNGLLAAHQSSIDRPPIQWAA</sequence>
<reference evidence="3" key="1">
    <citation type="submission" date="2016-10" db="EMBL/GenBank/DDBJ databases">
        <authorList>
            <person name="Varghese N."/>
            <person name="Submissions S."/>
        </authorList>
    </citation>
    <scope>NUCLEOTIDE SEQUENCE [LARGE SCALE GENOMIC DNA]</scope>
    <source>
        <strain evidence="3">DSM 17465</strain>
    </source>
</reference>
<protein>
    <submittedName>
        <fullName evidence="2">Uncharacterized protein</fullName>
    </submittedName>
</protein>
<dbReference type="Proteomes" id="UP000183371">
    <property type="component" value="Unassembled WGS sequence"/>
</dbReference>
<organism evidence="2 3">
    <name type="scientific">Pseudovibrio denitrificans</name>
    <dbReference type="NCBI Taxonomy" id="258256"/>
    <lineage>
        <taxon>Bacteria</taxon>
        <taxon>Pseudomonadati</taxon>
        <taxon>Pseudomonadota</taxon>
        <taxon>Alphaproteobacteria</taxon>
        <taxon>Hyphomicrobiales</taxon>
        <taxon>Stappiaceae</taxon>
        <taxon>Pseudovibrio</taxon>
    </lineage>
</organism>
<evidence type="ECO:0000313" key="2">
    <source>
        <dbReference type="EMBL" id="SFU09977.1"/>
    </source>
</evidence>
<evidence type="ECO:0000256" key="1">
    <source>
        <dbReference type="SAM" id="SignalP"/>
    </source>
</evidence>
<dbReference type="RefSeq" id="WP_208609197.1">
    <property type="nucleotide sequence ID" value="NZ_FPBD01000008.1"/>
</dbReference>
<gene>
    <name evidence="2" type="ORF">SAMN05444141_108219</name>
</gene>
<dbReference type="EMBL" id="FPBD01000008">
    <property type="protein sequence ID" value="SFU09977.1"/>
    <property type="molecule type" value="Genomic_DNA"/>
</dbReference>
<name>A0A1I7DEB7_9HYPH</name>
<proteinExistence type="predicted"/>
<dbReference type="AlphaFoldDB" id="A0A1I7DEB7"/>
<accession>A0A1I7DEB7</accession>
<feature type="signal peptide" evidence="1">
    <location>
        <begin position="1"/>
        <end position="26"/>
    </location>
</feature>
<evidence type="ECO:0000313" key="3">
    <source>
        <dbReference type="Proteomes" id="UP000183371"/>
    </source>
</evidence>